<dbReference type="AlphaFoldDB" id="A0AB39Y4W2"/>
<dbReference type="GO" id="GO:0005524">
    <property type="term" value="F:ATP binding"/>
    <property type="evidence" value="ECO:0007669"/>
    <property type="project" value="UniProtKB-KW"/>
</dbReference>
<dbReference type="PANTHER" id="PTHR35526">
    <property type="entry name" value="ANTI-SIGMA-F FACTOR RSBW-RELATED"/>
    <property type="match status" value="1"/>
</dbReference>
<dbReference type="InterPro" id="IPR003594">
    <property type="entry name" value="HATPase_dom"/>
</dbReference>
<name>A0AB39Y4W2_9ACTN</name>
<dbReference type="InterPro" id="IPR036890">
    <property type="entry name" value="HATPase_C_sf"/>
</dbReference>
<keyword evidence="1" id="KW-0418">Kinase</keyword>
<accession>A0AB39Y4W2</accession>
<keyword evidence="3" id="KW-0547">Nucleotide-binding</keyword>
<dbReference type="SUPFAM" id="SSF55874">
    <property type="entry name" value="ATPase domain of HSP90 chaperone/DNA topoisomerase II/histidine kinase"/>
    <property type="match status" value="1"/>
</dbReference>
<keyword evidence="1" id="KW-0723">Serine/threonine-protein kinase</keyword>
<dbReference type="EMBL" id="CP165727">
    <property type="protein sequence ID" value="XDV65113.1"/>
    <property type="molecule type" value="Genomic_DNA"/>
</dbReference>
<dbReference type="PANTHER" id="PTHR35526:SF3">
    <property type="entry name" value="ANTI-SIGMA-F FACTOR RSBW"/>
    <property type="match status" value="1"/>
</dbReference>
<evidence type="ECO:0000256" key="1">
    <source>
        <dbReference type="ARBA" id="ARBA00022527"/>
    </source>
</evidence>
<proteinExistence type="predicted"/>
<evidence type="ECO:0000313" key="3">
    <source>
        <dbReference type="EMBL" id="XDV65113.1"/>
    </source>
</evidence>
<organism evidence="3">
    <name type="scientific">Streptomyces sp. R33</name>
    <dbReference type="NCBI Taxonomy" id="3238629"/>
    <lineage>
        <taxon>Bacteria</taxon>
        <taxon>Bacillati</taxon>
        <taxon>Actinomycetota</taxon>
        <taxon>Actinomycetes</taxon>
        <taxon>Kitasatosporales</taxon>
        <taxon>Streptomycetaceae</taxon>
        <taxon>Streptomyces</taxon>
    </lineage>
</organism>
<gene>
    <name evidence="3" type="ORF">AB5J51_20225</name>
</gene>
<protein>
    <submittedName>
        <fullName evidence="3">ATP-binding protein</fullName>
    </submittedName>
</protein>
<dbReference type="RefSeq" id="WP_369778229.1">
    <property type="nucleotide sequence ID" value="NZ_CP165727.1"/>
</dbReference>
<reference evidence="3" key="1">
    <citation type="submission" date="2024-08" db="EMBL/GenBank/DDBJ databases">
        <authorList>
            <person name="Yu S.T."/>
        </authorList>
    </citation>
    <scope>NUCLEOTIDE SEQUENCE</scope>
    <source>
        <strain evidence="3">R33</strain>
    </source>
</reference>
<sequence>MDEPTRCDVRNYPPRQDSVPAARRRAAWLAVAWGLPQLASDAALLTSELTTNALLHGSLRDRYLRVEVQLTGAVLRIAVTDPKGERRPEPRAAAHDEQYGRGLQIVGAVAERWGDSARVIGKTVWAELGAGGPR</sequence>
<keyword evidence="1" id="KW-0808">Transferase</keyword>
<dbReference type="Gene3D" id="3.30.565.10">
    <property type="entry name" value="Histidine kinase-like ATPase, C-terminal domain"/>
    <property type="match status" value="1"/>
</dbReference>
<dbReference type="CDD" id="cd16936">
    <property type="entry name" value="HATPase_RsbW-like"/>
    <property type="match status" value="1"/>
</dbReference>
<dbReference type="InterPro" id="IPR050267">
    <property type="entry name" value="Anti-sigma-factor_SerPK"/>
</dbReference>
<feature type="domain" description="Histidine kinase/HSP90-like ATPase" evidence="2">
    <location>
        <begin position="13"/>
        <end position="112"/>
    </location>
</feature>
<dbReference type="GO" id="GO:0004674">
    <property type="term" value="F:protein serine/threonine kinase activity"/>
    <property type="evidence" value="ECO:0007669"/>
    <property type="project" value="UniProtKB-KW"/>
</dbReference>
<dbReference type="Pfam" id="PF13581">
    <property type="entry name" value="HATPase_c_2"/>
    <property type="match status" value="1"/>
</dbReference>
<evidence type="ECO:0000259" key="2">
    <source>
        <dbReference type="Pfam" id="PF13581"/>
    </source>
</evidence>
<keyword evidence="3" id="KW-0067">ATP-binding</keyword>